<name>A0A2U1NKE2_ARTAN</name>
<organism evidence="11 12">
    <name type="scientific">Artemisia annua</name>
    <name type="common">Sweet wormwood</name>
    <dbReference type="NCBI Taxonomy" id="35608"/>
    <lineage>
        <taxon>Eukaryota</taxon>
        <taxon>Viridiplantae</taxon>
        <taxon>Streptophyta</taxon>
        <taxon>Embryophyta</taxon>
        <taxon>Tracheophyta</taxon>
        <taxon>Spermatophyta</taxon>
        <taxon>Magnoliopsida</taxon>
        <taxon>eudicotyledons</taxon>
        <taxon>Gunneridae</taxon>
        <taxon>Pentapetalae</taxon>
        <taxon>asterids</taxon>
        <taxon>campanulids</taxon>
        <taxon>Asterales</taxon>
        <taxon>Asteraceae</taxon>
        <taxon>Asteroideae</taxon>
        <taxon>Anthemideae</taxon>
        <taxon>Artemisiinae</taxon>
        <taxon>Artemisia</taxon>
    </lineage>
</organism>
<dbReference type="Proteomes" id="UP000245207">
    <property type="component" value="Unassembled WGS sequence"/>
</dbReference>
<dbReference type="SUPFAM" id="SSF55486">
    <property type="entry name" value="Metalloproteases ('zincins'), catalytic domain"/>
    <property type="match status" value="1"/>
</dbReference>
<keyword evidence="3" id="KW-0963">Cytoplasm</keyword>
<comment type="similarity">
    <text evidence="2 9">Belongs to the peptidase M3 family.</text>
</comment>
<dbReference type="Pfam" id="PF01432">
    <property type="entry name" value="Peptidase_M3"/>
    <property type="match status" value="1"/>
</dbReference>
<dbReference type="STRING" id="35608.A0A2U1NKE2"/>
<evidence type="ECO:0000256" key="3">
    <source>
        <dbReference type="ARBA" id="ARBA00022490"/>
    </source>
</evidence>
<comment type="subcellular location">
    <subcellularLocation>
        <location evidence="1">Cytoplasm</location>
    </subcellularLocation>
</comment>
<keyword evidence="7 9" id="KW-0862">Zinc</keyword>
<evidence type="ECO:0000256" key="9">
    <source>
        <dbReference type="RuleBase" id="RU003435"/>
    </source>
</evidence>
<dbReference type="PANTHER" id="PTHR11804:SF82">
    <property type="entry name" value="THIMET OLIGOPEPTIDASE-RELATED"/>
    <property type="match status" value="1"/>
</dbReference>
<dbReference type="PANTHER" id="PTHR11804">
    <property type="entry name" value="PROTEASE M3 THIMET OLIGOPEPTIDASE-RELATED"/>
    <property type="match status" value="1"/>
</dbReference>
<dbReference type="FunFam" id="1.20.1050.40:FF:000001">
    <property type="entry name" value="Thimet oligopeptidase 1"/>
    <property type="match status" value="1"/>
</dbReference>
<dbReference type="Gene3D" id="1.10.1370.10">
    <property type="entry name" value="Neurolysin, domain 3"/>
    <property type="match status" value="1"/>
</dbReference>
<dbReference type="InterPro" id="IPR024080">
    <property type="entry name" value="Neurolysin/TOP_N"/>
</dbReference>
<protein>
    <submittedName>
        <fullName evidence="11">Zincin-like metalloprotease</fullName>
    </submittedName>
</protein>
<dbReference type="GO" id="GO:0005737">
    <property type="term" value="C:cytoplasm"/>
    <property type="evidence" value="ECO:0007669"/>
    <property type="project" value="UniProtKB-SubCell"/>
</dbReference>
<dbReference type="InterPro" id="IPR001567">
    <property type="entry name" value="Pept_M3A_M3B_dom"/>
</dbReference>
<reference evidence="11 12" key="1">
    <citation type="journal article" date="2018" name="Mol. Plant">
        <title>The genome of Artemisia annua provides insight into the evolution of Asteraceae family and artemisinin biosynthesis.</title>
        <authorList>
            <person name="Shen Q."/>
            <person name="Zhang L."/>
            <person name="Liao Z."/>
            <person name="Wang S."/>
            <person name="Yan T."/>
            <person name="Shi P."/>
            <person name="Liu M."/>
            <person name="Fu X."/>
            <person name="Pan Q."/>
            <person name="Wang Y."/>
            <person name="Lv Z."/>
            <person name="Lu X."/>
            <person name="Zhang F."/>
            <person name="Jiang W."/>
            <person name="Ma Y."/>
            <person name="Chen M."/>
            <person name="Hao X."/>
            <person name="Li L."/>
            <person name="Tang Y."/>
            <person name="Lv G."/>
            <person name="Zhou Y."/>
            <person name="Sun X."/>
            <person name="Brodelius P.E."/>
            <person name="Rose J.K.C."/>
            <person name="Tang K."/>
        </authorList>
    </citation>
    <scope>NUCLEOTIDE SEQUENCE [LARGE SCALE GENOMIC DNA]</scope>
    <source>
        <strain evidence="12">cv. Huhao1</strain>
        <tissue evidence="11">Leaf</tissue>
    </source>
</reference>
<dbReference type="GO" id="GO:0046872">
    <property type="term" value="F:metal ion binding"/>
    <property type="evidence" value="ECO:0007669"/>
    <property type="project" value="UniProtKB-UniRule"/>
</dbReference>
<evidence type="ECO:0000313" key="12">
    <source>
        <dbReference type="Proteomes" id="UP000245207"/>
    </source>
</evidence>
<evidence type="ECO:0000256" key="1">
    <source>
        <dbReference type="ARBA" id="ARBA00004496"/>
    </source>
</evidence>
<dbReference type="CDD" id="cd06455">
    <property type="entry name" value="M3A_TOP"/>
    <property type="match status" value="1"/>
</dbReference>
<dbReference type="AlphaFoldDB" id="A0A2U1NKE2"/>
<evidence type="ECO:0000256" key="8">
    <source>
        <dbReference type="ARBA" id="ARBA00023049"/>
    </source>
</evidence>
<evidence type="ECO:0000256" key="6">
    <source>
        <dbReference type="ARBA" id="ARBA00022801"/>
    </source>
</evidence>
<evidence type="ECO:0000256" key="2">
    <source>
        <dbReference type="ARBA" id="ARBA00006040"/>
    </source>
</evidence>
<dbReference type="OrthoDB" id="534666at2759"/>
<accession>A0A2U1NKE2</accession>
<comment type="cofactor">
    <cofactor evidence="9">
        <name>Zn(2+)</name>
        <dbReference type="ChEBI" id="CHEBI:29105"/>
    </cofactor>
    <text evidence="9">Binds 1 zinc ion.</text>
</comment>
<keyword evidence="12" id="KW-1185">Reference proteome</keyword>
<keyword evidence="6 9" id="KW-0378">Hydrolase</keyword>
<dbReference type="FunFam" id="3.40.390.10:FF:000032">
    <property type="entry name" value="Probable thimet oligopeptidase"/>
    <property type="match status" value="1"/>
</dbReference>
<proteinExistence type="inferred from homology"/>
<feature type="domain" description="Peptidase M3A/M3B catalytic" evidence="10">
    <location>
        <begin position="235"/>
        <end position="672"/>
    </location>
</feature>
<comment type="caution">
    <text evidence="11">The sequence shown here is derived from an EMBL/GenBank/DDBJ whole genome shotgun (WGS) entry which is preliminary data.</text>
</comment>
<dbReference type="Gene3D" id="3.40.390.10">
    <property type="entry name" value="Collagenase (Catalytic Domain)"/>
    <property type="match status" value="1"/>
</dbReference>
<sequence length="683" mass="77358">MFTVSEHFCVVAGVKQTHPLPCHVSLGGSNVRVSLSVSEIRKLTDRVIADSKAVYDAVGSVALDKVTYTNVILPLEELEAKQFPLVQSCVFPKFVSSSEEVRKASAEAERRIDAHVSACSQREDVYRVVKAFAAKGEWTSMELKRYTQFLVKDFERNGMNLTLTKREELQRLKAQIDELSMRYIRNLNDDYSFLLFDHSELLGLPLEFLKILDKSENNKYKISLRSHHVSAVLDLCKVGATRKAVAVAYGRRCEANLPLLEKLVQLRHKSARLLGYTNYADFVTDRRMAMSSSKVFEFLEEISASLNDLASQELSLLKNAKKKEEGDIPFGIEDLPYYVKKVEEEQIDLDFEVVKQYFPVHLVQSGIFKVCQDLFGLRFEKVTDAEVWHSDVQLFSVFDLNSTDLLGYFYLDIYAREGKYGHTCVVPLQNGSLTNGSRQIPVALLIAQVKNEVGDNPGLLRFSEVLKLFHEFGHVVHHICNRTSFAKFSGLRLDPDFVEIPAQVLENWCYEEASLRLISGFHQDITKPISDDVCKSLKRWRCSFSALKLKQEILYCLFDQIIHSTENVDIIALFKHLHPKVMLGLPMLEGTNPASSFPSSAIGSEAACYSHIWSQVFAADVYASKFSDNIFNQFVGMQFRNKVMAPGGSKEPIELLSDFLGREPSIQAFVNSKSESFNDASFR</sequence>
<evidence type="ECO:0000256" key="4">
    <source>
        <dbReference type="ARBA" id="ARBA00022670"/>
    </source>
</evidence>
<gene>
    <name evidence="11" type="ORF">CTI12_AA255880</name>
</gene>
<dbReference type="EMBL" id="PKPP01002642">
    <property type="protein sequence ID" value="PWA73983.1"/>
    <property type="molecule type" value="Genomic_DNA"/>
</dbReference>
<dbReference type="GO" id="GO:0006518">
    <property type="term" value="P:peptide metabolic process"/>
    <property type="evidence" value="ECO:0007669"/>
    <property type="project" value="TreeGrafter"/>
</dbReference>
<keyword evidence="5 9" id="KW-0479">Metal-binding</keyword>
<evidence type="ECO:0000256" key="5">
    <source>
        <dbReference type="ARBA" id="ARBA00022723"/>
    </source>
</evidence>
<dbReference type="InterPro" id="IPR024079">
    <property type="entry name" value="MetalloPept_cat_dom_sf"/>
</dbReference>
<evidence type="ECO:0000313" key="11">
    <source>
        <dbReference type="EMBL" id="PWA73983.1"/>
    </source>
</evidence>
<evidence type="ECO:0000259" key="10">
    <source>
        <dbReference type="Pfam" id="PF01432"/>
    </source>
</evidence>
<dbReference type="InterPro" id="IPR045090">
    <property type="entry name" value="Pept_M3A_M3B"/>
</dbReference>
<keyword evidence="4 9" id="KW-0645">Protease</keyword>
<dbReference type="InterPro" id="IPR024077">
    <property type="entry name" value="Neurolysin/TOP_dom2"/>
</dbReference>
<keyword evidence="8 9" id="KW-0482">Metalloprotease</keyword>
<dbReference type="Gene3D" id="1.20.1050.40">
    <property type="entry name" value="Endopeptidase. Chain P, domain 1"/>
    <property type="match status" value="1"/>
</dbReference>
<evidence type="ECO:0000256" key="7">
    <source>
        <dbReference type="ARBA" id="ARBA00022833"/>
    </source>
</evidence>
<dbReference type="GO" id="GO:0006508">
    <property type="term" value="P:proteolysis"/>
    <property type="evidence" value="ECO:0007669"/>
    <property type="project" value="UniProtKB-KW"/>
</dbReference>
<dbReference type="GO" id="GO:0004222">
    <property type="term" value="F:metalloendopeptidase activity"/>
    <property type="evidence" value="ECO:0007669"/>
    <property type="project" value="InterPro"/>
</dbReference>